<name>A0A846YSZ2_9NOCA</name>
<feature type="domain" description="SnoaL-like" evidence="1">
    <location>
        <begin position="5"/>
        <end position="128"/>
    </location>
</feature>
<dbReference type="InterPro" id="IPR037401">
    <property type="entry name" value="SnoaL-like"/>
</dbReference>
<dbReference type="CDD" id="cd00531">
    <property type="entry name" value="NTF2_like"/>
    <property type="match status" value="1"/>
</dbReference>
<keyword evidence="3" id="KW-1185">Reference proteome</keyword>
<reference evidence="2 3" key="1">
    <citation type="submission" date="2020-04" db="EMBL/GenBank/DDBJ databases">
        <title>MicrobeNet Type strains.</title>
        <authorList>
            <person name="Nicholson A.C."/>
        </authorList>
    </citation>
    <scope>NUCLEOTIDE SEQUENCE [LARGE SCALE GENOMIC DNA]</scope>
    <source>
        <strain evidence="2 3">JCM 3332</strain>
    </source>
</reference>
<proteinExistence type="predicted"/>
<evidence type="ECO:0000259" key="1">
    <source>
        <dbReference type="Pfam" id="PF13577"/>
    </source>
</evidence>
<evidence type="ECO:0000313" key="3">
    <source>
        <dbReference type="Proteomes" id="UP000570678"/>
    </source>
</evidence>
<dbReference type="AlphaFoldDB" id="A0A846YSZ2"/>
<protein>
    <submittedName>
        <fullName evidence="2">Nuclear transport factor 2 family protein</fullName>
    </submittedName>
</protein>
<dbReference type="RefSeq" id="WP_168433974.1">
    <property type="nucleotide sequence ID" value="NZ_JAAXOT010000025.1"/>
</dbReference>
<evidence type="ECO:0000313" key="2">
    <source>
        <dbReference type="EMBL" id="NKY60588.1"/>
    </source>
</evidence>
<organism evidence="2 3">
    <name type="scientific">Nocardia flavorosea</name>
    <dbReference type="NCBI Taxonomy" id="53429"/>
    <lineage>
        <taxon>Bacteria</taxon>
        <taxon>Bacillati</taxon>
        <taxon>Actinomycetota</taxon>
        <taxon>Actinomycetes</taxon>
        <taxon>Mycobacteriales</taxon>
        <taxon>Nocardiaceae</taxon>
        <taxon>Nocardia</taxon>
    </lineage>
</organism>
<dbReference type="SUPFAM" id="SSF54427">
    <property type="entry name" value="NTF2-like"/>
    <property type="match status" value="1"/>
</dbReference>
<gene>
    <name evidence="2" type="ORF">HGA15_31515</name>
</gene>
<accession>A0A846YSZ2</accession>
<comment type="caution">
    <text evidence="2">The sequence shown here is derived from an EMBL/GenBank/DDBJ whole genome shotgun (WGS) entry which is preliminary data.</text>
</comment>
<dbReference type="Pfam" id="PF13577">
    <property type="entry name" value="SnoaL_4"/>
    <property type="match status" value="1"/>
</dbReference>
<dbReference type="Proteomes" id="UP000570678">
    <property type="component" value="Unassembled WGS sequence"/>
</dbReference>
<dbReference type="Gene3D" id="3.10.450.50">
    <property type="match status" value="1"/>
</dbReference>
<dbReference type="EMBL" id="JAAXOT010000025">
    <property type="protein sequence ID" value="NKY60588.1"/>
    <property type="molecule type" value="Genomic_DNA"/>
</dbReference>
<dbReference type="InterPro" id="IPR032710">
    <property type="entry name" value="NTF2-like_dom_sf"/>
</dbReference>
<sequence>MHTDEIASRLAITEVLHRYCRGMDRMDKELTRACWHADGTDDHAPLYVGTADGFLDWLWPVHAAMVLTRHRITNVLIDIRDGSAGVESYWEVTLRSETDGRAVDVRSGGRYVDDFEQRDGRWAIVHRRSIREWSRADPVIDLVDPAQGQAGIIANNPEARVTLPRRDRRDYSYEVLGL</sequence>